<geneLocation type="mitochondrion" evidence="10"/>
<dbReference type="EMBL" id="KU992689">
    <property type="protein sequence ID" value="ANP26494.1"/>
    <property type="molecule type" value="Genomic_DNA"/>
</dbReference>
<dbReference type="GO" id="GO:0003954">
    <property type="term" value="F:NADH dehydrogenase activity"/>
    <property type="evidence" value="ECO:0007669"/>
    <property type="project" value="TreeGrafter"/>
</dbReference>
<feature type="transmembrane region" description="Helical" evidence="9">
    <location>
        <begin position="99"/>
        <end position="120"/>
    </location>
</feature>
<keyword evidence="5 9" id="KW-1133">Transmembrane helix</keyword>
<name>A0A1B0ZF17_9ANNE</name>
<sequence length="303" mass="34852">MSSIIIMFICALLAMAFFTLLERKILGYIQLRKGPNKVSIMGIPQPMADALKLFTKESSIPMNANMLVFISAPMLGLFLALILWIIYPYKSSPFLMKWSIMLFLCVSSMNVYTTLLSGWSSNSKYSLIGSLRSIAQTISYEISMSLVILSPMIMISSLSFNMFYKMGSMSFIMLMWPLVLMWFITSLAETNRTPFDLSEGESELVSGFNTEYSSGSFALIFMAEYMNIIIMSLITVCFFMLIPMNYLISDMYMVIMLSMISMLFIYARGTYPRIRYDKLMSLTWKQFLPMTLWYIMIIMFITV</sequence>
<dbReference type="GO" id="GO:0009060">
    <property type="term" value="P:aerobic respiration"/>
    <property type="evidence" value="ECO:0007669"/>
    <property type="project" value="TreeGrafter"/>
</dbReference>
<dbReference type="GO" id="GO:0005743">
    <property type="term" value="C:mitochondrial inner membrane"/>
    <property type="evidence" value="ECO:0007669"/>
    <property type="project" value="UniProtKB-SubCell"/>
</dbReference>
<dbReference type="Pfam" id="PF00146">
    <property type="entry name" value="NADHdh"/>
    <property type="match status" value="1"/>
</dbReference>
<accession>A0A1B0ZF17</accession>
<keyword evidence="8" id="KW-0830">Ubiquinone</keyword>
<feature type="transmembrane region" description="Helical" evidence="9">
    <location>
        <begin position="254"/>
        <end position="271"/>
    </location>
</feature>
<keyword evidence="8 10" id="KW-0496">Mitochondrion</keyword>
<gene>
    <name evidence="10" type="primary">NAD1</name>
</gene>
<feature type="transmembrane region" description="Helical" evidence="9">
    <location>
        <begin position="217"/>
        <end position="242"/>
    </location>
</feature>
<feature type="transmembrane region" description="Helical" evidence="9">
    <location>
        <begin position="283"/>
        <end position="302"/>
    </location>
</feature>
<dbReference type="InterPro" id="IPR001694">
    <property type="entry name" value="NADH_UbQ_OxRdtase_su1/FPO"/>
</dbReference>
<evidence type="ECO:0000256" key="4">
    <source>
        <dbReference type="ARBA" id="ARBA00022692"/>
    </source>
</evidence>
<feature type="transmembrane region" description="Helical" evidence="9">
    <location>
        <begin position="66"/>
        <end position="87"/>
    </location>
</feature>
<dbReference type="AlphaFoldDB" id="A0A1B0ZF17"/>
<dbReference type="InterPro" id="IPR018086">
    <property type="entry name" value="NADH_UbQ_OxRdtase_su1_CS"/>
</dbReference>
<evidence type="ECO:0000313" key="10">
    <source>
        <dbReference type="EMBL" id="ANP26494.1"/>
    </source>
</evidence>
<comment type="subcellular location">
    <subcellularLocation>
        <location evidence="1">Membrane</location>
        <topology evidence="1">Multi-pass membrane protein</topology>
    </subcellularLocation>
    <subcellularLocation>
        <location evidence="7">Mitochondrion inner membrane</location>
        <topology evidence="7">Multi-pass membrane protein</topology>
    </subcellularLocation>
</comment>
<proteinExistence type="inferred from homology"/>
<dbReference type="PROSITE" id="PS00668">
    <property type="entry name" value="COMPLEX1_ND1_2"/>
    <property type="match status" value="1"/>
</dbReference>
<evidence type="ECO:0000256" key="8">
    <source>
        <dbReference type="RuleBase" id="RU000473"/>
    </source>
</evidence>
<dbReference type="GO" id="GO:0008137">
    <property type="term" value="F:NADH dehydrogenase (ubiquinone) activity"/>
    <property type="evidence" value="ECO:0007669"/>
    <property type="project" value="UniProtKB-EC"/>
</dbReference>
<comment type="similarity">
    <text evidence="2 7">Belongs to the complex I subunit 1 family.</text>
</comment>
<feature type="transmembrane region" description="Helical" evidence="9">
    <location>
        <begin position="140"/>
        <end position="164"/>
    </location>
</feature>
<evidence type="ECO:0000256" key="1">
    <source>
        <dbReference type="ARBA" id="ARBA00004141"/>
    </source>
</evidence>
<reference evidence="10" key="1">
    <citation type="submission" date="2016-03" db="EMBL/GenBank/DDBJ databases">
        <title>Complete mitochondrial genomes are not necessarily informative to recover a reliable invertebrate phylogeny.</title>
        <authorList>
            <person name="Seixas V.C."/>
            <person name="Paiva P.C."/>
            <person name="Russo C.A.M."/>
        </authorList>
    </citation>
    <scope>NUCLEOTIDE SEQUENCE</scope>
</reference>
<evidence type="ECO:0000256" key="5">
    <source>
        <dbReference type="ARBA" id="ARBA00022989"/>
    </source>
</evidence>
<dbReference type="PANTHER" id="PTHR11432">
    <property type="entry name" value="NADH DEHYDROGENASE SUBUNIT 1"/>
    <property type="match status" value="1"/>
</dbReference>
<keyword evidence="6 9" id="KW-0472">Membrane</keyword>
<feature type="transmembrane region" description="Helical" evidence="9">
    <location>
        <begin position="171"/>
        <end position="188"/>
    </location>
</feature>
<protein>
    <recommendedName>
        <fullName evidence="3 8">NADH-ubiquinone oxidoreductase chain 1</fullName>
        <ecNumber evidence="8">7.1.1.2</ecNumber>
    </recommendedName>
</protein>
<evidence type="ECO:0000256" key="6">
    <source>
        <dbReference type="ARBA" id="ARBA00023136"/>
    </source>
</evidence>
<evidence type="ECO:0000256" key="7">
    <source>
        <dbReference type="RuleBase" id="RU000471"/>
    </source>
</evidence>
<organism evidence="10">
    <name type="scientific">Laeonereis culveri</name>
    <dbReference type="NCBI Taxonomy" id="1859080"/>
    <lineage>
        <taxon>Eukaryota</taxon>
        <taxon>Metazoa</taxon>
        <taxon>Spiralia</taxon>
        <taxon>Lophotrochozoa</taxon>
        <taxon>Annelida</taxon>
        <taxon>Polychaeta</taxon>
        <taxon>Errantia</taxon>
        <taxon>Phyllodocida</taxon>
        <taxon>Nereididae</taxon>
        <taxon>Laeonereis</taxon>
    </lineage>
</organism>
<dbReference type="PANTHER" id="PTHR11432:SF3">
    <property type="entry name" value="NADH-UBIQUINONE OXIDOREDUCTASE CHAIN 1"/>
    <property type="match status" value="1"/>
</dbReference>
<keyword evidence="4 7" id="KW-0812">Transmembrane</keyword>
<evidence type="ECO:0000256" key="2">
    <source>
        <dbReference type="ARBA" id="ARBA00010535"/>
    </source>
</evidence>
<keyword evidence="7" id="KW-0520">NAD</keyword>
<evidence type="ECO:0000256" key="9">
    <source>
        <dbReference type="SAM" id="Phobius"/>
    </source>
</evidence>
<comment type="catalytic activity">
    <reaction evidence="8">
        <text>a ubiquinone + NADH + 5 H(+)(in) = a ubiquinol + NAD(+) + 4 H(+)(out)</text>
        <dbReference type="Rhea" id="RHEA:29091"/>
        <dbReference type="Rhea" id="RHEA-COMP:9565"/>
        <dbReference type="Rhea" id="RHEA-COMP:9566"/>
        <dbReference type="ChEBI" id="CHEBI:15378"/>
        <dbReference type="ChEBI" id="CHEBI:16389"/>
        <dbReference type="ChEBI" id="CHEBI:17976"/>
        <dbReference type="ChEBI" id="CHEBI:57540"/>
        <dbReference type="ChEBI" id="CHEBI:57945"/>
        <dbReference type="EC" id="7.1.1.2"/>
    </reaction>
</comment>
<evidence type="ECO:0000256" key="3">
    <source>
        <dbReference type="ARBA" id="ARBA00021009"/>
    </source>
</evidence>
<dbReference type="PROSITE" id="PS00667">
    <property type="entry name" value="COMPLEX1_ND1_1"/>
    <property type="match status" value="1"/>
</dbReference>
<dbReference type="HAMAP" id="MF_01350">
    <property type="entry name" value="NDH1_NuoH"/>
    <property type="match status" value="1"/>
</dbReference>
<dbReference type="EC" id="7.1.1.2" evidence="8"/>